<keyword evidence="2" id="KW-1185">Reference proteome</keyword>
<comment type="caution">
    <text evidence="1">The sequence shown here is derived from an EMBL/GenBank/DDBJ whole genome shotgun (WGS) entry which is preliminary data.</text>
</comment>
<reference evidence="1 2" key="1">
    <citation type="journal article" date="2020" name="J. Clin. Microbiol.">
        <title>Assessing the Genetic Diversity of Austrian Corynebacterium diphtheriae Clinical Isolates, 2011-2019.</title>
        <authorList>
            <person name="Schaeffer J."/>
            <person name="Huhulescu S."/>
            <person name="Stoeger A."/>
            <person name="Allerberger F."/>
            <person name="Ruppitsch W."/>
        </authorList>
    </citation>
    <scope>NUCLEOTIDE SEQUENCE [LARGE SCALE GENOMIC DNA]</scope>
    <source>
        <strain evidence="1 2">04-17</strain>
    </source>
</reference>
<evidence type="ECO:0000313" key="2">
    <source>
        <dbReference type="Proteomes" id="UP000615580"/>
    </source>
</evidence>
<gene>
    <name evidence="1" type="ORF">I4J41_08435</name>
</gene>
<dbReference type="RefSeq" id="WP_159461326.1">
    <property type="nucleotide sequence ID" value="NZ_CBCSFR010000030.1"/>
</dbReference>
<proteinExistence type="predicted"/>
<organism evidence="1 2">
    <name type="scientific">Corynebacterium belfantii</name>
    <dbReference type="NCBI Taxonomy" id="2014537"/>
    <lineage>
        <taxon>Bacteria</taxon>
        <taxon>Bacillati</taxon>
        <taxon>Actinomycetota</taxon>
        <taxon>Actinomycetes</taxon>
        <taxon>Mycobacteriales</taxon>
        <taxon>Corynebacteriaceae</taxon>
        <taxon>Corynebacterium</taxon>
    </lineage>
</organism>
<protein>
    <submittedName>
        <fullName evidence="1">Uncharacterized protein</fullName>
    </submittedName>
</protein>
<name>A0ABS0LDJ1_9CORY</name>
<dbReference type="EMBL" id="JADQUG010000033">
    <property type="protein sequence ID" value="MBG9354615.1"/>
    <property type="molecule type" value="Genomic_DNA"/>
</dbReference>
<sequence>MTEDIWYAINSAYVDINSDLSGGVMLPLVRGLFGLSAVAASGAKLTMWVC</sequence>
<evidence type="ECO:0000313" key="1">
    <source>
        <dbReference type="EMBL" id="MBG9354615.1"/>
    </source>
</evidence>
<accession>A0ABS0LDJ1</accession>
<dbReference type="Proteomes" id="UP000615580">
    <property type="component" value="Unassembled WGS sequence"/>
</dbReference>